<organism evidence="1 2">
    <name type="scientific">Agaricus bisporus var. burnettii</name>
    <dbReference type="NCBI Taxonomy" id="192524"/>
    <lineage>
        <taxon>Eukaryota</taxon>
        <taxon>Fungi</taxon>
        <taxon>Dikarya</taxon>
        <taxon>Basidiomycota</taxon>
        <taxon>Agaricomycotina</taxon>
        <taxon>Agaricomycetes</taxon>
        <taxon>Agaricomycetidae</taxon>
        <taxon>Agaricales</taxon>
        <taxon>Agaricineae</taxon>
        <taxon>Agaricaceae</taxon>
        <taxon>Agaricus</taxon>
    </lineage>
</organism>
<comment type="caution">
    <text evidence="1">The sequence shown here is derived from an EMBL/GenBank/DDBJ whole genome shotgun (WGS) entry which is preliminary data.</text>
</comment>
<name>A0A8H7FAM9_AGABI</name>
<sequence length="166" mass="18512">MSGPNIRIAYDILVKLFRLCASRGYSYQTNYNVIAVPELVFQPGNCDEGANFFLGYLSNGGRKLTLIKAPDPINVALNPRLRDILPPNVILDLGESGDTQSVEMKKQGGLFGGSQTLSTKLFFMQVLRILGEFGYYLDMALPLYRRGPLGIRLRREILVFKGHVPT</sequence>
<protein>
    <submittedName>
        <fullName evidence="1">Uncharacterized protein</fullName>
    </submittedName>
</protein>
<proteinExistence type="predicted"/>
<gene>
    <name evidence="1" type="ORF">Agabi119p4_468</name>
</gene>
<dbReference type="EMBL" id="JABXXO010000001">
    <property type="protein sequence ID" value="KAF7784303.1"/>
    <property type="molecule type" value="Genomic_DNA"/>
</dbReference>
<dbReference type="AlphaFoldDB" id="A0A8H7FAM9"/>
<accession>A0A8H7FAM9</accession>
<evidence type="ECO:0000313" key="2">
    <source>
        <dbReference type="Proteomes" id="UP000629468"/>
    </source>
</evidence>
<dbReference type="Proteomes" id="UP000629468">
    <property type="component" value="Unassembled WGS sequence"/>
</dbReference>
<evidence type="ECO:0000313" key="1">
    <source>
        <dbReference type="EMBL" id="KAF7784303.1"/>
    </source>
</evidence>
<reference evidence="1 2" key="1">
    <citation type="journal article" name="Sci. Rep.">
        <title>Telomere-to-telomere assembled and centromere annotated genomes of the two main subspecies of the button mushroom Agaricus bisporus reveal especially polymorphic chromosome ends.</title>
        <authorList>
            <person name="Sonnenberg A.S.M."/>
            <person name="Sedaghat-Telgerd N."/>
            <person name="Lavrijssen B."/>
            <person name="Ohm R.A."/>
            <person name="Hendrickx P.M."/>
            <person name="Scholtmeijer K."/>
            <person name="Baars J.J.P."/>
            <person name="van Peer A."/>
        </authorList>
    </citation>
    <scope>NUCLEOTIDE SEQUENCE [LARGE SCALE GENOMIC DNA]</scope>
    <source>
        <strain evidence="1 2">H119_p4</strain>
    </source>
</reference>